<comment type="caution">
    <text evidence="1">The sequence shown here is derived from an EMBL/GenBank/DDBJ whole genome shotgun (WGS) entry which is preliminary data.</text>
</comment>
<sequence>EQMVVAELDFENLPEKVAVSLLCWIVHTGYVDSNCEQFVDGALTVDTVDMINIRLCMLDMLIHIVNNLLSALTFDTVDIINAENLYPEYHQFSRIEDSYLKNLRVESNQYLDPVEKNYSIYVFSDFER</sequence>
<feature type="non-terminal residue" evidence="1">
    <location>
        <position position="128"/>
    </location>
</feature>
<dbReference type="Proteomes" id="UP000789920">
    <property type="component" value="Unassembled WGS sequence"/>
</dbReference>
<evidence type="ECO:0000313" key="1">
    <source>
        <dbReference type="EMBL" id="CAG8810017.1"/>
    </source>
</evidence>
<reference evidence="1" key="1">
    <citation type="submission" date="2021-06" db="EMBL/GenBank/DDBJ databases">
        <authorList>
            <person name="Kallberg Y."/>
            <person name="Tangrot J."/>
            <person name="Rosling A."/>
        </authorList>
    </citation>
    <scope>NUCLEOTIDE SEQUENCE</scope>
    <source>
        <strain evidence="1">MA461A</strain>
    </source>
</reference>
<evidence type="ECO:0000313" key="2">
    <source>
        <dbReference type="Proteomes" id="UP000789920"/>
    </source>
</evidence>
<accession>A0ACA9RUY6</accession>
<protein>
    <submittedName>
        <fullName evidence="1">10773_t:CDS:1</fullName>
    </submittedName>
</protein>
<dbReference type="EMBL" id="CAJVQC010070792">
    <property type="protein sequence ID" value="CAG8810017.1"/>
    <property type="molecule type" value="Genomic_DNA"/>
</dbReference>
<gene>
    <name evidence="1" type="ORF">RPERSI_LOCUS22990</name>
</gene>
<name>A0ACA9RUY6_9GLOM</name>
<feature type="non-terminal residue" evidence="1">
    <location>
        <position position="1"/>
    </location>
</feature>
<proteinExistence type="predicted"/>
<organism evidence="1 2">
    <name type="scientific">Racocetra persica</name>
    <dbReference type="NCBI Taxonomy" id="160502"/>
    <lineage>
        <taxon>Eukaryota</taxon>
        <taxon>Fungi</taxon>
        <taxon>Fungi incertae sedis</taxon>
        <taxon>Mucoromycota</taxon>
        <taxon>Glomeromycotina</taxon>
        <taxon>Glomeromycetes</taxon>
        <taxon>Diversisporales</taxon>
        <taxon>Gigasporaceae</taxon>
        <taxon>Racocetra</taxon>
    </lineage>
</organism>
<keyword evidence="2" id="KW-1185">Reference proteome</keyword>